<dbReference type="PANTHER" id="PTHR21047:SF2">
    <property type="entry name" value="THYMIDINE DIPHOSPHO-4-KETO-RHAMNOSE 3,5-EPIMERASE"/>
    <property type="match status" value="1"/>
</dbReference>
<comment type="function">
    <text evidence="2 7">Catalyzes the epimerization of the C3' and C5'positions of dTDP-6-deoxy-D-xylo-4-hexulose, forming dTDP-6-deoxy-L-lyxo-4-hexulose.</text>
</comment>
<dbReference type="Proteomes" id="UP000219215">
    <property type="component" value="Chromosome DPRO"/>
</dbReference>
<dbReference type="CDD" id="cd00438">
    <property type="entry name" value="cupin_RmlC"/>
    <property type="match status" value="1"/>
</dbReference>
<organism evidence="8 9">
    <name type="scientific">Pseudodesulfovibrio profundus</name>
    <dbReference type="NCBI Taxonomy" id="57320"/>
    <lineage>
        <taxon>Bacteria</taxon>
        <taxon>Pseudomonadati</taxon>
        <taxon>Thermodesulfobacteriota</taxon>
        <taxon>Desulfovibrionia</taxon>
        <taxon>Desulfovibrionales</taxon>
        <taxon>Desulfovibrionaceae</taxon>
    </lineage>
</organism>
<evidence type="ECO:0000256" key="6">
    <source>
        <dbReference type="PIRSR" id="PIRSR600888-3"/>
    </source>
</evidence>
<dbReference type="Gene3D" id="2.60.120.10">
    <property type="entry name" value="Jelly Rolls"/>
    <property type="match status" value="1"/>
</dbReference>
<evidence type="ECO:0000256" key="2">
    <source>
        <dbReference type="ARBA" id="ARBA00001997"/>
    </source>
</evidence>
<keyword evidence="7 8" id="KW-0413">Isomerase</keyword>
<evidence type="ECO:0000256" key="5">
    <source>
        <dbReference type="PIRSR" id="PIRSR600888-1"/>
    </source>
</evidence>
<dbReference type="Pfam" id="PF00908">
    <property type="entry name" value="dTDP_sugar_isom"/>
    <property type="match status" value="1"/>
</dbReference>
<name>A0A2C8F6Z3_9BACT</name>
<comment type="catalytic activity">
    <reaction evidence="1 7">
        <text>dTDP-4-dehydro-6-deoxy-alpha-D-glucose = dTDP-4-dehydro-beta-L-rhamnose</text>
        <dbReference type="Rhea" id="RHEA:16969"/>
        <dbReference type="ChEBI" id="CHEBI:57649"/>
        <dbReference type="ChEBI" id="CHEBI:62830"/>
        <dbReference type="EC" id="5.1.3.13"/>
    </reaction>
</comment>
<dbReference type="RefSeq" id="WP_097011422.1">
    <property type="nucleotide sequence ID" value="NZ_LT907975.1"/>
</dbReference>
<dbReference type="GO" id="GO:0000271">
    <property type="term" value="P:polysaccharide biosynthetic process"/>
    <property type="evidence" value="ECO:0007669"/>
    <property type="project" value="TreeGrafter"/>
</dbReference>
<dbReference type="InterPro" id="IPR000888">
    <property type="entry name" value="RmlC-like"/>
</dbReference>
<dbReference type="GO" id="GO:0008830">
    <property type="term" value="F:dTDP-4-dehydrorhamnose 3,5-epimerase activity"/>
    <property type="evidence" value="ECO:0007669"/>
    <property type="project" value="UniProtKB-UniRule"/>
</dbReference>
<dbReference type="NCBIfam" id="TIGR01221">
    <property type="entry name" value="rmlC"/>
    <property type="match status" value="1"/>
</dbReference>
<dbReference type="InterPro" id="IPR011051">
    <property type="entry name" value="RmlC_Cupin_sf"/>
</dbReference>
<evidence type="ECO:0000313" key="8">
    <source>
        <dbReference type="EMBL" id="SOB58344.1"/>
    </source>
</evidence>
<proteinExistence type="inferred from homology"/>
<dbReference type="EC" id="5.1.3.13" evidence="3 7"/>
<dbReference type="PANTHER" id="PTHR21047">
    <property type="entry name" value="DTDP-6-DEOXY-D-GLUCOSE-3,5 EPIMERASE"/>
    <property type="match status" value="1"/>
</dbReference>
<evidence type="ECO:0000256" key="4">
    <source>
        <dbReference type="ARBA" id="ARBA00019595"/>
    </source>
</evidence>
<evidence type="ECO:0000313" key="9">
    <source>
        <dbReference type="Proteomes" id="UP000219215"/>
    </source>
</evidence>
<reference evidence="9" key="1">
    <citation type="submission" date="2017-09" db="EMBL/GenBank/DDBJ databases">
        <authorList>
            <person name="Regsiter A."/>
            <person name="William W."/>
        </authorList>
    </citation>
    <scope>NUCLEOTIDE SEQUENCE [LARGE SCALE GENOMIC DNA]</scope>
    <source>
        <strain evidence="9">500-1</strain>
    </source>
</reference>
<feature type="active site" description="Proton donor" evidence="5">
    <location>
        <position position="132"/>
    </location>
</feature>
<dbReference type="GO" id="GO:0019305">
    <property type="term" value="P:dTDP-rhamnose biosynthetic process"/>
    <property type="evidence" value="ECO:0007669"/>
    <property type="project" value="UniProtKB-UniRule"/>
</dbReference>
<evidence type="ECO:0000256" key="1">
    <source>
        <dbReference type="ARBA" id="ARBA00001298"/>
    </source>
</evidence>
<dbReference type="AlphaFoldDB" id="A0A2C8F6Z3"/>
<evidence type="ECO:0000256" key="3">
    <source>
        <dbReference type="ARBA" id="ARBA00012098"/>
    </source>
</evidence>
<dbReference type="EMBL" id="LT907975">
    <property type="protein sequence ID" value="SOB58344.1"/>
    <property type="molecule type" value="Genomic_DNA"/>
</dbReference>
<feature type="active site" description="Proton acceptor" evidence="5">
    <location>
        <position position="62"/>
    </location>
</feature>
<dbReference type="GO" id="GO:0005829">
    <property type="term" value="C:cytosol"/>
    <property type="evidence" value="ECO:0007669"/>
    <property type="project" value="TreeGrafter"/>
</dbReference>
<gene>
    <name evidence="8" type="ORF">DPRO_1450</name>
</gene>
<comment type="pathway">
    <text evidence="7">Carbohydrate biosynthesis; dTDP-L-rhamnose biosynthesis.</text>
</comment>
<comment type="similarity">
    <text evidence="7">Belongs to the dTDP-4-dehydrorhamnose 3,5-epimerase family.</text>
</comment>
<sequence>MIISDLPLAGLLLLESEPFRDDRGQFSRLFCRNELSERGVGMNIAQINHSLTRKVGSIRGMHFQRPPHAEIKIIRCLRGKCFDVAVDLRPESDTYLKWHGEILEGHDNKALLIPEGFAHGFQVLEADTELLYLHSEFYTPEVEAGVRFDDPQLAIEWPLPPSEISDRDATLPFIK</sequence>
<comment type="subunit">
    <text evidence="7">Homodimer.</text>
</comment>
<feature type="site" description="Participates in a stacking interaction with the thymidine ring of dTDP-4-oxo-6-deoxyglucose" evidence="6">
    <location>
        <position position="138"/>
    </location>
</feature>
<dbReference type="UniPathway" id="UPA00124"/>
<keyword evidence="9" id="KW-1185">Reference proteome</keyword>
<dbReference type="InterPro" id="IPR014710">
    <property type="entry name" value="RmlC-like_jellyroll"/>
</dbReference>
<evidence type="ECO:0000256" key="7">
    <source>
        <dbReference type="RuleBase" id="RU364069"/>
    </source>
</evidence>
<dbReference type="OrthoDB" id="9800680at2"/>
<dbReference type="KEGG" id="pprf:DPRO_1450"/>
<protein>
    <recommendedName>
        <fullName evidence="4 7">dTDP-4-dehydrorhamnose 3,5-epimerase</fullName>
        <ecNumber evidence="3 7">5.1.3.13</ecNumber>
    </recommendedName>
    <alternativeName>
        <fullName evidence="7">Thymidine diphospho-4-keto-rhamnose 3,5-epimerase</fullName>
    </alternativeName>
</protein>
<dbReference type="SUPFAM" id="SSF51182">
    <property type="entry name" value="RmlC-like cupins"/>
    <property type="match status" value="1"/>
</dbReference>
<accession>A0A2C8F6Z3</accession>